<organism evidence="4 5">
    <name type="scientific">Hymenobacter monticola</name>
    <dbReference type="NCBI Taxonomy" id="1705399"/>
    <lineage>
        <taxon>Bacteria</taxon>
        <taxon>Pseudomonadati</taxon>
        <taxon>Bacteroidota</taxon>
        <taxon>Cytophagia</taxon>
        <taxon>Cytophagales</taxon>
        <taxon>Hymenobacteraceae</taxon>
        <taxon>Hymenobacter</taxon>
    </lineage>
</organism>
<feature type="modified residue" description="4-aspartylphosphate" evidence="1">
    <location>
        <position position="70"/>
    </location>
</feature>
<dbReference type="Pfam" id="PF00072">
    <property type="entry name" value="Response_reg"/>
    <property type="match status" value="1"/>
</dbReference>
<accession>A0ABY4B9E8</accession>
<dbReference type="PROSITE" id="PS50110">
    <property type="entry name" value="RESPONSE_REGULATORY"/>
    <property type="match status" value="1"/>
</dbReference>
<dbReference type="Pfam" id="PF04397">
    <property type="entry name" value="LytTR"/>
    <property type="match status" value="1"/>
</dbReference>
<dbReference type="InterPro" id="IPR046947">
    <property type="entry name" value="LytR-like"/>
</dbReference>
<dbReference type="Gene3D" id="2.40.50.1020">
    <property type="entry name" value="LytTr DNA-binding domain"/>
    <property type="match status" value="1"/>
</dbReference>
<gene>
    <name evidence="4" type="ORF">MTP16_04450</name>
</gene>
<feature type="domain" description="Response regulatory" evidence="2">
    <location>
        <begin position="20"/>
        <end position="135"/>
    </location>
</feature>
<dbReference type="SMART" id="SM00850">
    <property type="entry name" value="LytTR"/>
    <property type="match status" value="1"/>
</dbReference>
<dbReference type="Proteomes" id="UP000831390">
    <property type="component" value="Chromosome"/>
</dbReference>
<keyword evidence="1" id="KW-0597">Phosphoprotein</keyword>
<dbReference type="SUPFAM" id="SSF52172">
    <property type="entry name" value="CheY-like"/>
    <property type="match status" value="1"/>
</dbReference>
<feature type="domain" description="HTH LytTR-type" evidence="3">
    <location>
        <begin position="164"/>
        <end position="262"/>
    </location>
</feature>
<evidence type="ECO:0000256" key="1">
    <source>
        <dbReference type="PROSITE-ProRule" id="PRU00169"/>
    </source>
</evidence>
<dbReference type="InterPro" id="IPR011006">
    <property type="entry name" value="CheY-like_superfamily"/>
</dbReference>
<dbReference type="PROSITE" id="PS50930">
    <property type="entry name" value="HTH_LYTTR"/>
    <property type="match status" value="1"/>
</dbReference>
<dbReference type="SMART" id="SM00448">
    <property type="entry name" value="REC"/>
    <property type="match status" value="1"/>
</dbReference>
<dbReference type="RefSeq" id="WP_243516282.1">
    <property type="nucleotide sequence ID" value="NZ_CP094534.1"/>
</dbReference>
<protein>
    <submittedName>
        <fullName evidence="4">Response regulator transcription factor</fullName>
    </submittedName>
</protein>
<dbReference type="EMBL" id="CP094534">
    <property type="protein sequence ID" value="UOE34907.1"/>
    <property type="molecule type" value="Genomic_DNA"/>
</dbReference>
<evidence type="ECO:0000259" key="2">
    <source>
        <dbReference type="PROSITE" id="PS50110"/>
    </source>
</evidence>
<proteinExistence type="predicted"/>
<dbReference type="PANTHER" id="PTHR37299">
    <property type="entry name" value="TRANSCRIPTIONAL REGULATOR-RELATED"/>
    <property type="match status" value="1"/>
</dbReference>
<evidence type="ECO:0000259" key="3">
    <source>
        <dbReference type="PROSITE" id="PS50930"/>
    </source>
</evidence>
<dbReference type="PANTHER" id="PTHR37299:SF1">
    <property type="entry name" value="STAGE 0 SPORULATION PROTEIN A HOMOLOG"/>
    <property type="match status" value="1"/>
</dbReference>
<sequence>MSSAQLFADIDQQPALAAVRVLVVEDEPLYADQVESMLLGMGYETVGPAASAQVAMALYRTEPIDLVLLDIGLRGATNGLQLAEQLLAHSPVPLIFLTSFSDEQTFQLAQAVGPAAYLTKPAVADTLHRAIALAVKNFASSTWPTPDAAPQPRPAQGAAESVFVKENGLLEKVHLRDIFSIAADNKTCSLMLAERSIPVRMPMRELARILPAERFVQIQRSYFVNIEHIERLDPTRLLVQVGKQVLPVGRLYLPELISRLRTIG</sequence>
<keyword evidence="5" id="KW-1185">Reference proteome</keyword>
<dbReference type="InterPro" id="IPR001789">
    <property type="entry name" value="Sig_transdc_resp-reg_receiver"/>
</dbReference>
<evidence type="ECO:0000313" key="5">
    <source>
        <dbReference type="Proteomes" id="UP000831390"/>
    </source>
</evidence>
<name>A0ABY4B9E8_9BACT</name>
<dbReference type="Gene3D" id="3.40.50.2300">
    <property type="match status" value="1"/>
</dbReference>
<reference evidence="4 5" key="1">
    <citation type="submission" date="2022-03" db="EMBL/GenBank/DDBJ databases">
        <title>Hymenobactersp. isolated from the air.</title>
        <authorList>
            <person name="Won M."/>
            <person name="Kwon S.-W."/>
        </authorList>
    </citation>
    <scope>NUCLEOTIDE SEQUENCE [LARGE SCALE GENOMIC DNA]</scope>
    <source>
        <strain evidence="4 5">KACC 22596</strain>
    </source>
</reference>
<dbReference type="InterPro" id="IPR007492">
    <property type="entry name" value="LytTR_DNA-bd_dom"/>
</dbReference>
<evidence type="ECO:0000313" key="4">
    <source>
        <dbReference type="EMBL" id="UOE34907.1"/>
    </source>
</evidence>